<dbReference type="Gene3D" id="1.20.1290.10">
    <property type="entry name" value="AhpD-like"/>
    <property type="match status" value="1"/>
</dbReference>
<dbReference type="AlphaFoldDB" id="A0A2U3KZP8"/>
<dbReference type="InterPro" id="IPR029032">
    <property type="entry name" value="AhpD-like"/>
</dbReference>
<proteinExistence type="predicted"/>
<accession>A0A2U3KZP8</accession>
<name>A0A2U3KZP8_9FIRM</name>
<evidence type="ECO:0000313" key="2">
    <source>
        <dbReference type="EMBL" id="SPF45080.1"/>
    </source>
</evidence>
<feature type="region of interest" description="Disordered" evidence="1">
    <location>
        <begin position="70"/>
        <end position="89"/>
    </location>
</feature>
<sequence>MSLDQRTFVATQISAAVACNALAALRLAVSEAANVGLSPEEIKEIIALAKDIQQQPISHAAHLADQLLREPKKPSHDHGANCGCGSHHA</sequence>
<organism evidence="2 3">
    <name type="scientific">Candidatus Desulfosporosinus infrequens</name>
    <dbReference type="NCBI Taxonomy" id="2043169"/>
    <lineage>
        <taxon>Bacteria</taxon>
        <taxon>Bacillati</taxon>
        <taxon>Bacillota</taxon>
        <taxon>Clostridia</taxon>
        <taxon>Eubacteriales</taxon>
        <taxon>Desulfitobacteriaceae</taxon>
        <taxon>Desulfosporosinus</taxon>
    </lineage>
</organism>
<evidence type="ECO:0008006" key="4">
    <source>
        <dbReference type="Google" id="ProtNLM"/>
    </source>
</evidence>
<feature type="compositionally biased region" description="Basic and acidic residues" evidence="1">
    <location>
        <begin position="70"/>
        <end position="79"/>
    </location>
</feature>
<dbReference type="SUPFAM" id="SSF69118">
    <property type="entry name" value="AhpD-like"/>
    <property type="match status" value="1"/>
</dbReference>
<dbReference type="Proteomes" id="UP000238916">
    <property type="component" value="Unassembled WGS sequence"/>
</dbReference>
<dbReference type="OrthoDB" id="1799199at2"/>
<evidence type="ECO:0000313" key="3">
    <source>
        <dbReference type="Proteomes" id="UP000238916"/>
    </source>
</evidence>
<protein>
    <recommendedName>
        <fullName evidence="4">Carboxymuconolactone decarboxylase-like domain-containing protein</fullName>
    </recommendedName>
</protein>
<dbReference type="PROSITE" id="PS51257">
    <property type="entry name" value="PROKAR_LIPOPROTEIN"/>
    <property type="match status" value="1"/>
</dbReference>
<dbReference type="EMBL" id="OMOF01000246">
    <property type="protein sequence ID" value="SPF45080.1"/>
    <property type="molecule type" value="Genomic_DNA"/>
</dbReference>
<reference evidence="3" key="1">
    <citation type="submission" date="2018-02" db="EMBL/GenBank/DDBJ databases">
        <authorList>
            <person name="Hausmann B."/>
        </authorList>
    </citation>
    <scope>NUCLEOTIDE SEQUENCE [LARGE SCALE GENOMIC DNA]</scope>
    <source>
        <strain evidence="3">Peat soil MAG SbF1</strain>
    </source>
</reference>
<gene>
    <name evidence="2" type="ORF">SBF1_320007</name>
</gene>
<evidence type="ECO:0000256" key="1">
    <source>
        <dbReference type="SAM" id="MobiDB-lite"/>
    </source>
</evidence>